<evidence type="ECO:0000256" key="1">
    <source>
        <dbReference type="ARBA" id="ARBA00004196"/>
    </source>
</evidence>
<dbReference type="Proteomes" id="UP000095401">
    <property type="component" value="Chromosome"/>
</dbReference>
<comment type="function">
    <text evidence="4">Involved in mercury resistance. Acts as a mercury scavenger that specifically binds to a mercuric ion in the periplasm and probably passes it to the cytoplasmic mercuric reductase MerA via the mercuric transport protein MerT.</text>
</comment>
<dbReference type="EMBL" id="CP017415">
    <property type="protein sequence ID" value="AOU98418.1"/>
    <property type="molecule type" value="Genomic_DNA"/>
</dbReference>
<keyword evidence="4" id="KW-0479">Metal-binding</keyword>
<keyword evidence="3 4" id="KW-0476">Mercury</keyword>
<evidence type="ECO:0000313" key="7">
    <source>
        <dbReference type="EMBL" id="AOU98418.1"/>
    </source>
</evidence>
<evidence type="ECO:0000313" key="8">
    <source>
        <dbReference type="Proteomes" id="UP000095401"/>
    </source>
</evidence>
<dbReference type="Pfam" id="PF00403">
    <property type="entry name" value="HMA"/>
    <property type="match status" value="1"/>
</dbReference>
<dbReference type="InterPro" id="IPR036163">
    <property type="entry name" value="HMA_dom_sf"/>
</dbReference>
<dbReference type="NCBIfam" id="TIGR02052">
    <property type="entry name" value="MerP"/>
    <property type="match status" value="1"/>
</dbReference>
<protein>
    <recommendedName>
        <fullName evidence="4">Periplasmic mercury ion-binding protein</fullName>
    </recommendedName>
</protein>
<dbReference type="GO" id="GO:0045340">
    <property type="term" value="F:mercury ion binding"/>
    <property type="evidence" value="ECO:0007669"/>
    <property type="project" value="UniProtKB-UniRule"/>
</dbReference>
<dbReference type="Gene3D" id="3.30.70.100">
    <property type="match status" value="1"/>
</dbReference>
<dbReference type="KEGG" id="aprs:BI364_11015"/>
<dbReference type="PROSITE" id="PS50846">
    <property type="entry name" value="HMA_2"/>
    <property type="match status" value="1"/>
</dbReference>
<sequence length="106" mass="11130">MKKTLAIIALLGLSPLAWAGQADAPPMNDAQALSRITLSVPSMTCGLCPVTIKAALDKVPGVTQARPDLDHKTVTVTFDPHKTNVKALTRATEDAGYPAHLVSSVK</sequence>
<reference evidence="8" key="1">
    <citation type="submission" date="2016-09" db="EMBL/GenBank/DDBJ databases">
        <title>Acidihalobacter prosperus F5.</title>
        <authorList>
            <person name="Khaleque H.N."/>
            <person name="Ramsay J.P."/>
            <person name="Kaksonen A.H."/>
            <person name="Boxall N.J."/>
            <person name="Watkin E.L.J."/>
        </authorList>
    </citation>
    <scope>NUCLEOTIDE SEQUENCE [LARGE SCALE GENOMIC DNA]</scope>
    <source>
        <strain evidence="8">F5</strain>
    </source>
</reference>
<name>A0A1D8IPJ0_9GAMM</name>
<dbReference type="GO" id="GO:0042597">
    <property type="term" value="C:periplasmic space"/>
    <property type="evidence" value="ECO:0007669"/>
    <property type="project" value="UniProtKB-SubCell"/>
</dbReference>
<dbReference type="InterPro" id="IPR011795">
    <property type="entry name" value="MerP"/>
</dbReference>
<evidence type="ECO:0000256" key="4">
    <source>
        <dbReference type="RuleBase" id="RU361212"/>
    </source>
</evidence>
<dbReference type="AlphaFoldDB" id="A0A1D8IPJ0"/>
<comment type="subcellular location">
    <subcellularLocation>
        <location evidence="1">Cell envelope</location>
    </subcellularLocation>
    <subcellularLocation>
        <location evidence="4">Periplasm</location>
    </subcellularLocation>
</comment>
<feature type="chain" id="PRO_5009108382" description="Periplasmic mercury ion-binding protein" evidence="5">
    <location>
        <begin position="20"/>
        <end position="106"/>
    </location>
</feature>
<keyword evidence="5" id="KW-0732">Signal</keyword>
<keyword evidence="2 4" id="KW-0475">Mercuric resistance</keyword>
<organism evidence="7 8">
    <name type="scientific">Acidihalobacter yilgarnensis</name>
    <dbReference type="NCBI Taxonomy" id="2819280"/>
    <lineage>
        <taxon>Bacteria</taxon>
        <taxon>Pseudomonadati</taxon>
        <taxon>Pseudomonadota</taxon>
        <taxon>Gammaproteobacteria</taxon>
        <taxon>Chromatiales</taxon>
        <taxon>Ectothiorhodospiraceae</taxon>
        <taxon>Acidihalobacter</taxon>
    </lineage>
</organism>
<proteinExistence type="predicted"/>
<evidence type="ECO:0000259" key="6">
    <source>
        <dbReference type="PROSITE" id="PS50846"/>
    </source>
</evidence>
<gene>
    <name evidence="4" type="primary">merP</name>
    <name evidence="7" type="ORF">BI364_11015</name>
</gene>
<keyword evidence="4" id="KW-0574">Periplasm</keyword>
<dbReference type="GO" id="GO:0030313">
    <property type="term" value="C:cell envelope"/>
    <property type="evidence" value="ECO:0007669"/>
    <property type="project" value="UniProtKB-SubCell"/>
</dbReference>
<feature type="domain" description="HMA" evidence="6">
    <location>
        <begin position="34"/>
        <end position="100"/>
    </location>
</feature>
<feature type="signal peptide" evidence="5">
    <location>
        <begin position="1"/>
        <end position="19"/>
    </location>
</feature>
<keyword evidence="8" id="KW-1185">Reference proteome</keyword>
<evidence type="ECO:0000256" key="3">
    <source>
        <dbReference type="ARBA" id="ARBA00022914"/>
    </source>
</evidence>
<evidence type="ECO:0000256" key="5">
    <source>
        <dbReference type="SAM" id="SignalP"/>
    </source>
</evidence>
<accession>A0A1D8IPJ0</accession>
<dbReference type="GO" id="GO:0015097">
    <property type="term" value="F:mercury ion transmembrane transporter activity"/>
    <property type="evidence" value="ECO:0007669"/>
    <property type="project" value="UniProtKB-UniRule"/>
</dbReference>
<evidence type="ECO:0000256" key="2">
    <source>
        <dbReference type="ARBA" id="ARBA00022466"/>
    </source>
</evidence>
<dbReference type="InterPro" id="IPR006121">
    <property type="entry name" value="HMA_dom"/>
</dbReference>
<dbReference type="CDD" id="cd00371">
    <property type="entry name" value="HMA"/>
    <property type="match status" value="1"/>
</dbReference>
<dbReference type="SUPFAM" id="SSF55008">
    <property type="entry name" value="HMA, heavy metal-associated domain"/>
    <property type="match status" value="1"/>
</dbReference>